<dbReference type="AlphaFoldDB" id="A0A080ZAV2"/>
<accession>A0A080ZAV2</accession>
<proteinExistence type="predicted"/>
<dbReference type="Proteomes" id="UP000028582">
    <property type="component" value="Unassembled WGS sequence"/>
</dbReference>
<gene>
    <name evidence="1" type="ORF">F444_18606</name>
</gene>
<evidence type="ECO:0000313" key="2">
    <source>
        <dbReference type="Proteomes" id="UP000028582"/>
    </source>
</evidence>
<dbReference type="EMBL" id="ANJA01003432">
    <property type="protein sequence ID" value="ETO63763.1"/>
    <property type="molecule type" value="Genomic_DNA"/>
</dbReference>
<dbReference type="OrthoDB" id="103167at2759"/>
<evidence type="ECO:0000313" key="1">
    <source>
        <dbReference type="EMBL" id="ETO63763.1"/>
    </source>
</evidence>
<reference evidence="1 2" key="1">
    <citation type="submission" date="2013-11" db="EMBL/GenBank/DDBJ databases">
        <title>The Genome Sequence of Phytophthora parasitica P1976.</title>
        <authorList>
            <consortium name="The Broad Institute Genomics Platform"/>
            <person name="Russ C."/>
            <person name="Tyler B."/>
            <person name="Panabieres F."/>
            <person name="Shan W."/>
            <person name="Tripathy S."/>
            <person name="Grunwald N."/>
            <person name="Machado M."/>
            <person name="Johnson C.S."/>
            <person name="Walker B."/>
            <person name="Young S."/>
            <person name="Zeng Q."/>
            <person name="Gargeya S."/>
            <person name="Fitzgerald M."/>
            <person name="Haas B."/>
            <person name="Abouelleil A."/>
            <person name="Allen A.W."/>
            <person name="Alvarado L."/>
            <person name="Arachchi H.M."/>
            <person name="Berlin A.M."/>
            <person name="Chapman S.B."/>
            <person name="Gainer-Dewar J."/>
            <person name="Goldberg J."/>
            <person name="Griggs A."/>
            <person name="Gujja S."/>
            <person name="Hansen M."/>
            <person name="Howarth C."/>
            <person name="Imamovic A."/>
            <person name="Ireland A."/>
            <person name="Larimer J."/>
            <person name="McCowan C."/>
            <person name="Murphy C."/>
            <person name="Pearson M."/>
            <person name="Poon T.W."/>
            <person name="Priest M."/>
            <person name="Roberts A."/>
            <person name="Saif S."/>
            <person name="Shea T."/>
            <person name="Sisk P."/>
            <person name="Sykes S."/>
            <person name="Wortman J."/>
            <person name="Nusbaum C."/>
            <person name="Birren B."/>
        </authorList>
    </citation>
    <scope>NUCLEOTIDE SEQUENCE [LARGE SCALE GENOMIC DNA]</scope>
    <source>
        <strain evidence="1 2">P1976</strain>
    </source>
</reference>
<comment type="caution">
    <text evidence="1">The sequence shown here is derived from an EMBL/GenBank/DDBJ whole genome shotgun (WGS) entry which is preliminary data.</text>
</comment>
<organism evidence="1 2">
    <name type="scientific">Phytophthora nicotianae P1976</name>
    <dbReference type="NCBI Taxonomy" id="1317066"/>
    <lineage>
        <taxon>Eukaryota</taxon>
        <taxon>Sar</taxon>
        <taxon>Stramenopiles</taxon>
        <taxon>Oomycota</taxon>
        <taxon>Peronosporomycetes</taxon>
        <taxon>Peronosporales</taxon>
        <taxon>Peronosporaceae</taxon>
        <taxon>Phytophthora</taxon>
    </lineage>
</organism>
<name>A0A080ZAV2_PHYNI</name>
<sequence>MTIATHLPPGERDYQENGVKRKCKVLVRFLSGPLKKKVMNELDYRSGEAKSTVRKLYAVVNNLALELEKETRAVKKMKVKDENLGKAFSKKGTLKEVLQSRQKFLSSASSPVRHIPKKCFHCEGEHEFINCPTATETDKAAIREKRRAEFKGRQQKKRG</sequence>
<protein>
    <submittedName>
        <fullName evidence="1">Uncharacterized protein</fullName>
    </submittedName>
</protein>